<dbReference type="GO" id="GO:0006412">
    <property type="term" value="P:translation"/>
    <property type="evidence" value="ECO:0007669"/>
    <property type="project" value="UniProtKB-UniRule"/>
</dbReference>
<evidence type="ECO:0000313" key="5">
    <source>
        <dbReference type="EMBL" id="HGZ43862.1"/>
    </source>
</evidence>
<comment type="caution">
    <text evidence="5">The sequence shown here is derived from an EMBL/GenBank/DDBJ whole genome shotgun (WGS) entry which is preliminary data.</text>
</comment>
<dbReference type="InterPro" id="IPR023803">
    <property type="entry name" value="Ribosomal_bS16_dom_sf"/>
</dbReference>
<dbReference type="Pfam" id="PF00886">
    <property type="entry name" value="Ribosomal_S16"/>
    <property type="match status" value="1"/>
</dbReference>
<comment type="similarity">
    <text evidence="3">Belongs to the bacterial ribosomal protein bS16 family.</text>
</comment>
<dbReference type="AlphaFoldDB" id="A0A832I2Q1"/>
<organism evidence="5">
    <name type="scientific">Eiseniibacteriota bacterium</name>
    <dbReference type="NCBI Taxonomy" id="2212470"/>
    <lineage>
        <taxon>Bacteria</taxon>
        <taxon>Candidatus Eiseniibacteriota</taxon>
    </lineage>
</organism>
<accession>A0A832I2Q1</accession>
<evidence type="ECO:0000256" key="4">
    <source>
        <dbReference type="SAM" id="MobiDB-lite"/>
    </source>
</evidence>
<dbReference type="GO" id="GO:0015935">
    <property type="term" value="C:small ribosomal subunit"/>
    <property type="evidence" value="ECO:0007669"/>
    <property type="project" value="TreeGrafter"/>
</dbReference>
<dbReference type="InterPro" id="IPR000307">
    <property type="entry name" value="Ribosomal_bS16"/>
</dbReference>
<proteinExistence type="inferred from homology"/>
<dbReference type="Gene3D" id="3.30.1320.10">
    <property type="match status" value="1"/>
</dbReference>
<dbReference type="NCBIfam" id="TIGR00002">
    <property type="entry name" value="S16"/>
    <property type="match status" value="1"/>
</dbReference>
<dbReference type="GO" id="GO:0003735">
    <property type="term" value="F:structural constituent of ribosome"/>
    <property type="evidence" value="ECO:0007669"/>
    <property type="project" value="InterPro"/>
</dbReference>
<dbReference type="SUPFAM" id="SSF54565">
    <property type="entry name" value="Ribosomal protein S16"/>
    <property type="match status" value="1"/>
</dbReference>
<dbReference type="PANTHER" id="PTHR12919:SF20">
    <property type="entry name" value="SMALL RIBOSOMAL SUBUNIT PROTEIN BS16M"/>
    <property type="match status" value="1"/>
</dbReference>
<gene>
    <name evidence="3" type="primary">rpsP</name>
    <name evidence="5" type="ORF">ENR23_10650</name>
</gene>
<keyword evidence="2 3" id="KW-0687">Ribonucleoprotein</keyword>
<feature type="compositionally biased region" description="Basic residues" evidence="4">
    <location>
        <begin position="114"/>
        <end position="135"/>
    </location>
</feature>
<dbReference type="HAMAP" id="MF_00385">
    <property type="entry name" value="Ribosomal_bS16"/>
    <property type="match status" value="1"/>
</dbReference>
<evidence type="ECO:0000256" key="1">
    <source>
        <dbReference type="ARBA" id="ARBA00022980"/>
    </source>
</evidence>
<evidence type="ECO:0000256" key="3">
    <source>
        <dbReference type="HAMAP-Rule" id="MF_00385"/>
    </source>
</evidence>
<dbReference type="EMBL" id="DSQF01000022">
    <property type="protein sequence ID" value="HGZ43862.1"/>
    <property type="molecule type" value="Genomic_DNA"/>
</dbReference>
<reference evidence="5" key="1">
    <citation type="journal article" date="2020" name="mSystems">
        <title>Genome- and Community-Level Interaction Insights into Carbon Utilization and Element Cycling Functions of Hydrothermarchaeota in Hydrothermal Sediment.</title>
        <authorList>
            <person name="Zhou Z."/>
            <person name="Liu Y."/>
            <person name="Xu W."/>
            <person name="Pan J."/>
            <person name="Luo Z.H."/>
            <person name="Li M."/>
        </authorList>
    </citation>
    <scope>NUCLEOTIDE SEQUENCE [LARGE SCALE GENOMIC DNA]</scope>
    <source>
        <strain evidence="5">SpSt-381</strain>
    </source>
</reference>
<sequence>MPVVIRLMRAGAKKRPFYRMVAADSRRQRDGRFIEILGHYDPLKKPFELVVHKDKVEAWLKHGAQPSEQAASLLRSVGLSWVRPSKPAKKTAGAAQAKAPAAKRKPRKVSERKAKAKAARKAGKKKPRARKEPKK</sequence>
<evidence type="ECO:0000256" key="2">
    <source>
        <dbReference type="ARBA" id="ARBA00023274"/>
    </source>
</evidence>
<keyword evidence="1 3" id="KW-0689">Ribosomal protein</keyword>
<feature type="region of interest" description="Disordered" evidence="4">
    <location>
        <begin position="84"/>
        <end position="135"/>
    </location>
</feature>
<dbReference type="GO" id="GO:0005737">
    <property type="term" value="C:cytoplasm"/>
    <property type="evidence" value="ECO:0007669"/>
    <property type="project" value="UniProtKB-ARBA"/>
</dbReference>
<feature type="compositionally biased region" description="Low complexity" evidence="4">
    <location>
        <begin position="90"/>
        <end position="100"/>
    </location>
</feature>
<dbReference type="PANTHER" id="PTHR12919">
    <property type="entry name" value="30S RIBOSOMAL PROTEIN S16"/>
    <property type="match status" value="1"/>
</dbReference>
<name>A0A832I2Q1_UNCEI</name>
<protein>
    <recommendedName>
        <fullName evidence="3">Small ribosomal subunit protein bS16</fullName>
    </recommendedName>
</protein>